<dbReference type="Gene3D" id="3.40.50.720">
    <property type="entry name" value="NAD(P)-binding Rossmann-like Domain"/>
    <property type="match status" value="1"/>
</dbReference>
<dbReference type="EMBL" id="BAABDE010000008">
    <property type="protein sequence ID" value="GAA3784401.1"/>
    <property type="molecule type" value="Genomic_DNA"/>
</dbReference>
<evidence type="ECO:0000256" key="2">
    <source>
        <dbReference type="SAM" id="MobiDB-lite"/>
    </source>
</evidence>
<keyword evidence="5" id="KW-1185">Reference proteome</keyword>
<dbReference type="SUPFAM" id="SSF51735">
    <property type="entry name" value="NAD(P)-binding Rossmann-fold domains"/>
    <property type="match status" value="1"/>
</dbReference>
<evidence type="ECO:0000259" key="3">
    <source>
        <dbReference type="Pfam" id="PF03807"/>
    </source>
</evidence>
<dbReference type="InterPro" id="IPR036291">
    <property type="entry name" value="NAD(P)-bd_dom_sf"/>
</dbReference>
<evidence type="ECO:0000313" key="4">
    <source>
        <dbReference type="EMBL" id="GAA3784401.1"/>
    </source>
</evidence>
<reference evidence="5" key="1">
    <citation type="journal article" date="2019" name="Int. J. Syst. Evol. Microbiol.">
        <title>The Global Catalogue of Microorganisms (GCM) 10K type strain sequencing project: providing services to taxonomists for standard genome sequencing and annotation.</title>
        <authorList>
            <consortium name="The Broad Institute Genomics Platform"/>
            <consortium name="The Broad Institute Genome Sequencing Center for Infectious Disease"/>
            <person name="Wu L."/>
            <person name="Ma J."/>
        </authorList>
    </citation>
    <scope>NUCLEOTIDE SEQUENCE [LARGE SCALE GENOMIC DNA]</scope>
    <source>
        <strain evidence="5">JCM 17138</strain>
    </source>
</reference>
<organism evidence="4 5">
    <name type="scientific">Streptomyces coacervatus</name>
    <dbReference type="NCBI Taxonomy" id="647381"/>
    <lineage>
        <taxon>Bacteria</taxon>
        <taxon>Bacillati</taxon>
        <taxon>Actinomycetota</taxon>
        <taxon>Actinomycetes</taxon>
        <taxon>Kitasatosporales</taxon>
        <taxon>Streptomycetaceae</taxon>
        <taxon>Streptomyces</taxon>
    </lineage>
</organism>
<dbReference type="InterPro" id="IPR028939">
    <property type="entry name" value="P5C_Rdtase_cat_N"/>
</dbReference>
<dbReference type="Pfam" id="PF03807">
    <property type="entry name" value="F420_oxidored"/>
    <property type="match status" value="1"/>
</dbReference>
<gene>
    <name evidence="4" type="ORF">GCM10022403_018800</name>
</gene>
<dbReference type="InterPro" id="IPR051267">
    <property type="entry name" value="STEAP_metalloreductase"/>
</dbReference>
<comment type="caution">
    <text evidence="4">The sequence shown here is derived from an EMBL/GenBank/DDBJ whole genome shotgun (WGS) entry which is preliminary data.</text>
</comment>
<dbReference type="RefSeq" id="WP_275773630.1">
    <property type="nucleotide sequence ID" value="NZ_BAABDE010000008.1"/>
</dbReference>
<evidence type="ECO:0000313" key="5">
    <source>
        <dbReference type="Proteomes" id="UP001501009"/>
    </source>
</evidence>
<evidence type="ECO:0000256" key="1">
    <source>
        <dbReference type="ARBA" id="ARBA00023002"/>
    </source>
</evidence>
<keyword evidence="1" id="KW-0560">Oxidoreductase</keyword>
<feature type="region of interest" description="Disordered" evidence="2">
    <location>
        <begin position="212"/>
        <end position="250"/>
    </location>
</feature>
<dbReference type="PANTHER" id="PTHR14239:SF10">
    <property type="entry name" value="REDUCTASE"/>
    <property type="match status" value="1"/>
</dbReference>
<dbReference type="PANTHER" id="PTHR14239">
    <property type="entry name" value="DUDULIN-RELATED"/>
    <property type="match status" value="1"/>
</dbReference>
<protein>
    <submittedName>
        <fullName evidence="4">NAD(P)-binding domain-containing protein</fullName>
    </submittedName>
</protein>
<sequence length="250" mass="25623">MRIGVLGTGNMADALAIHWVRAGHDVTIGGRDVHKAERLATRIGGSAKPASLRAAAEFGQVVLAALPFGAGVEVARDLHAALEGKVLLDCSNPVGPGFRLLTEGGPSAAQQLAAAAPGAHVIKAFNLCHEDVWRMRPPVFDGRPLAVPVCGDDETALARVRELVRDVGCAAVAGGGLERAGLLEATAALFIALWVGEGADAQAIAPPLAYAAGPSHQEGDAVPPAQTQGPPGKRRTGGSSGWRSLSARKR</sequence>
<proteinExistence type="predicted"/>
<accession>A0ABP7H4J9</accession>
<feature type="domain" description="Pyrroline-5-carboxylate reductase catalytic N-terminal" evidence="3">
    <location>
        <begin position="2"/>
        <end position="93"/>
    </location>
</feature>
<name>A0ABP7H4J9_9ACTN</name>
<dbReference type="Proteomes" id="UP001501009">
    <property type="component" value="Unassembled WGS sequence"/>
</dbReference>